<evidence type="ECO:0000256" key="1">
    <source>
        <dbReference type="ARBA" id="ARBA00001946"/>
    </source>
</evidence>
<dbReference type="SUPFAM" id="SSF47226">
    <property type="entry name" value="Histidine-containing phosphotransfer domain, HPT domain"/>
    <property type="match status" value="1"/>
</dbReference>
<dbReference type="NCBIfam" id="TIGR00254">
    <property type="entry name" value="GGDEF"/>
    <property type="match status" value="1"/>
</dbReference>
<dbReference type="SUPFAM" id="SSF55073">
    <property type="entry name" value="Nucleotide cyclase"/>
    <property type="match status" value="1"/>
</dbReference>
<dbReference type="Gene3D" id="3.40.50.2300">
    <property type="match status" value="2"/>
</dbReference>
<dbReference type="PROSITE" id="PS50110">
    <property type="entry name" value="RESPONSE_REGULATORY"/>
    <property type="match status" value="2"/>
</dbReference>
<dbReference type="SUPFAM" id="SSF52172">
    <property type="entry name" value="CheY-like"/>
    <property type="match status" value="2"/>
</dbReference>
<dbReference type="InterPro" id="IPR001789">
    <property type="entry name" value="Sig_transdc_resp-reg_receiver"/>
</dbReference>
<keyword evidence="9" id="KW-1185">Reference proteome</keyword>
<feature type="domain" description="Response regulatory" evidence="6">
    <location>
        <begin position="132"/>
        <end position="249"/>
    </location>
</feature>
<dbReference type="AlphaFoldDB" id="A0A1H6JG74"/>
<evidence type="ECO:0000256" key="3">
    <source>
        <dbReference type="ARBA" id="ARBA00023012"/>
    </source>
</evidence>
<comment type="cofactor">
    <cofactor evidence="1">
        <name>Mg(2+)</name>
        <dbReference type="ChEBI" id="CHEBI:18420"/>
    </cofactor>
</comment>
<dbReference type="InterPro" id="IPR043128">
    <property type="entry name" value="Rev_trsase/Diguanyl_cyclase"/>
</dbReference>
<dbReference type="CDD" id="cd00088">
    <property type="entry name" value="HPT"/>
    <property type="match status" value="1"/>
</dbReference>
<dbReference type="FunFam" id="3.30.70.270:FF:000001">
    <property type="entry name" value="Diguanylate cyclase domain protein"/>
    <property type="match status" value="1"/>
</dbReference>
<keyword evidence="5" id="KW-0597">Phosphoprotein</keyword>
<dbReference type="PANTHER" id="PTHR45138">
    <property type="entry name" value="REGULATORY COMPONENTS OF SENSORY TRANSDUCTION SYSTEM"/>
    <property type="match status" value="1"/>
</dbReference>
<feature type="domain" description="GGDEF" evidence="7">
    <location>
        <begin position="414"/>
        <end position="544"/>
    </location>
</feature>
<dbReference type="InterPro" id="IPR029787">
    <property type="entry name" value="Nucleotide_cyclase"/>
</dbReference>
<reference evidence="9" key="1">
    <citation type="submission" date="2016-10" db="EMBL/GenBank/DDBJ databases">
        <authorList>
            <person name="Varghese N."/>
            <person name="Submissions S."/>
        </authorList>
    </citation>
    <scope>NUCLEOTIDE SEQUENCE [LARGE SCALE GENOMIC DNA]</scope>
    <source>
        <strain evidence="9">DSM 17616</strain>
    </source>
</reference>
<dbReference type="GO" id="GO:0000160">
    <property type="term" value="P:phosphorelay signal transduction system"/>
    <property type="evidence" value="ECO:0007669"/>
    <property type="project" value="UniProtKB-KW"/>
</dbReference>
<feature type="modified residue" description="4-aspartylphosphate" evidence="5">
    <location>
        <position position="181"/>
    </location>
</feature>
<dbReference type="SMART" id="SM00267">
    <property type="entry name" value="GGDEF"/>
    <property type="match status" value="1"/>
</dbReference>
<dbReference type="GO" id="GO:0052621">
    <property type="term" value="F:diguanylate cyclase activity"/>
    <property type="evidence" value="ECO:0007669"/>
    <property type="project" value="UniProtKB-EC"/>
</dbReference>
<dbReference type="PROSITE" id="PS50887">
    <property type="entry name" value="GGDEF"/>
    <property type="match status" value="1"/>
</dbReference>
<dbReference type="InterPro" id="IPR036641">
    <property type="entry name" value="HPT_dom_sf"/>
</dbReference>
<dbReference type="InterPro" id="IPR008207">
    <property type="entry name" value="Sig_transdc_His_kin_Hpt_dom"/>
</dbReference>
<dbReference type="GO" id="GO:0005886">
    <property type="term" value="C:plasma membrane"/>
    <property type="evidence" value="ECO:0007669"/>
    <property type="project" value="TreeGrafter"/>
</dbReference>
<dbReference type="CDD" id="cd00156">
    <property type="entry name" value="REC"/>
    <property type="match status" value="1"/>
</dbReference>
<dbReference type="EC" id="2.7.7.65" evidence="2"/>
<feature type="domain" description="Response regulatory" evidence="6">
    <location>
        <begin position="258"/>
        <end position="374"/>
    </location>
</feature>
<evidence type="ECO:0000256" key="4">
    <source>
        <dbReference type="ARBA" id="ARBA00034247"/>
    </source>
</evidence>
<dbReference type="InterPro" id="IPR050469">
    <property type="entry name" value="Diguanylate_Cyclase"/>
</dbReference>
<dbReference type="Pfam" id="PF00072">
    <property type="entry name" value="Response_reg"/>
    <property type="match status" value="2"/>
</dbReference>
<evidence type="ECO:0000256" key="5">
    <source>
        <dbReference type="PROSITE-ProRule" id="PRU00169"/>
    </source>
</evidence>
<dbReference type="GO" id="GO:0004672">
    <property type="term" value="F:protein kinase activity"/>
    <property type="evidence" value="ECO:0007669"/>
    <property type="project" value="UniProtKB-ARBA"/>
</dbReference>
<dbReference type="EMBL" id="FNXF01000001">
    <property type="protein sequence ID" value="SEH60931.1"/>
    <property type="molecule type" value="Genomic_DNA"/>
</dbReference>
<gene>
    <name evidence="8" type="ORF">SAMN05660691_00500</name>
</gene>
<organism evidence="8 9">
    <name type="scientific">Rheinheimera pacifica</name>
    <dbReference type="NCBI Taxonomy" id="173990"/>
    <lineage>
        <taxon>Bacteria</taxon>
        <taxon>Pseudomonadati</taxon>
        <taxon>Pseudomonadota</taxon>
        <taxon>Gammaproteobacteria</taxon>
        <taxon>Chromatiales</taxon>
        <taxon>Chromatiaceae</taxon>
        <taxon>Rheinheimera</taxon>
    </lineage>
</organism>
<dbReference type="STRING" id="173990.SAMN05660691_00500"/>
<dbReference type="Proteomes" id="UP000199371">
    <property type="component" value="Unassembled WGS sequence"/>
</dbReference>
<dbReference type="SMART" id="SM00448">
    <property type="entry name" value="REC"/>
    <property type="match status" value="2"/>
</dbReference>
<evidence type="ECO:0000259" key="7">
    <source>
        <dbReference type="PROSITE" id="PS50887"/>
    </source>
</evidence>
<dbReference type="GO" id="GO:1902201">
    <property type="term" value="P:negative regulation of bacterial-type flagellum-dependent cell motility"/>
    <property type="evidence" value="ECO:0007669"/>
    <property type="project" value="TreeGrafter"/>
</dbReference>
<accession>A0A1H6JG74</accession>
<evidence type="ECO:0000256" key="2">
    <source>
        <dbReference type="ARBA" id="ARBA00012528"/>
    </source>
</evidence>
<keyword evidence="3" id="KW-0902">Two-component regulatory system</keyword>
<name>A0A1H6JG74_9GAMM</name>
<dbReference type="Pfam" id="PF00990">
    <property type="entry name" value="GGDEF"/>
    <property type="match status" value="1"/>
</dbReference>
<dbReference type="Pfam" id="PF01627">
    <property type="entry name" value="Hpt"/>
    <property type="match status" value="1"/>
</dbReference>
<dbReference type="InterPro" id="IPR000160">
    <property type="entry name" value="GGDEF_dom"/>
</dbReference>
<dbReference type="InterPro" id="IPR011006">
    <property type="entry name" value="CheY-like_superfamily"/>
</dbReference>
<feature type="modified residue" description="4-aspartylphosphate" evidence="5">
    <location>
        <position position="307"/>
    </location>
</feature>
<dbReference type="Gene3D" id="3.30.70.270">
    <property type="match status" value="1"/>
</dbReference>
<evidence type="ECO:0000313" key="9">
    <source>
        <dbReference type="Proteomes" id="UP000199371"/>
    </source>
</evidence>
<dbReference type="GO" id="GO:0043709">
    <property type="term" value="P:cell adhesion involved in single-species biofilm formation"/>
    <property type="evidence" value="ECO:0007669"/>
    <property type="project" value="TreeGrafter"/>
</dbReference>
<dbReference type="PANTHER" id="PTHR45138:SF9">
    <property type="entry name" value="DIGUANYLATE CYCLASE DGCM-RELATED"/>
    <property type="match status" value="1"/>
</dbReference>
<protein>
    <recommendedName>
        <fullName evidence="2">diguanylate cyclase</fullName>
        <ecNumber evidence="2">2.7.7.65</ecNumber>
    </recommendedName>
</protein>
<proteinExistence type="predicted"/>
<evidence type="ECO:0000259" key="6">
    <source>
        <dbReference type="PROSITE" id="PS50110"/>
    </source>
</evidence>
<dbReference type="OrthoDB" id="9812260at2"/>
<comment type="catalytic activity">
    <reaction evidence="4">
        <text>2 GTP = 3',3'-c-di-GMP + 2 diphosphate</text>
        <dbReference type="Rhea" id="RHEA:24898"/>
        <dbReference type="ChEBI" id="CHEBI:33019"/>
        <dbReference type="ChEBI" id="CHEBI:37565"/>
        <dbReference type="ChEBI" id="CHEBI:58805"/>
        <dbReference type="EC" id="2.7.7.65"/>
    </reaction>
</comment>
<dbReference type="Gene3D" id="1.20.120.160">
    <property type="entry name" value="HPT domain"/>
    <property type="match status" value="1"/>
</dbReference>
<dbReference type="CDD" id="cd01949">
    <property type="entry name" value="GGDEF"/>
    <property type="match status" value="1"/>
</dbReference>
<evidence type="ECO:0000313" key="8">
    <source>
        <dbReference type="EMBL" id="SEH60931.1"/>
    </source>
</evidence>
<dbReference type="RefSeq" id="WP_092789912.1">
    <property type="nucleotide sequence ID" value="NZ_FNXF01000001.1"/>
</dbReference>
<sequence length="544" mass="60546">MTESKIDLEQQLAQLRHTYVMRLGQELPLLQQGAMLLYQLSDLAWHDQVQDLSAKLHTLAGSAGTFGLPELGEQARQCELQLKPWLVPGVVVATTEQQRLIDDIQQLKLPTAVAEYPTAPVTVEVAAAERAGVYLLCDEPALTEQISTMLDIFGYSYRHFSRVDDIAQAIAHKPPEVLIVDLDMHQTPGQCLQRIADLQAKQSSAIPLLLLSHQSDFDSYLKAIRVGAIGYFVKPLNTTELEARLRQQLSRNEREPFRVMLVDDDQLLAEHYALVLRQGGLLVEVLSEPALIFESLKQFHPDVILLDVNMPFCSGPELAQLVRLQQAWLGVPIIYLSSETDGEQQLAALIKAGDDFITKPITDTALLVAVFARAQRARQLADIMTRDSLTGLLQHAHIKERLALEMLRAVRSSQPVSVVMLDIDHFKKVNDNYGHLIGDQVIANLANLLKQQLRKTDLVGRYGGEEFLLVLPDCSVERAFTLIEQVRELFAALPFTAAEQRFFCSFSAGICAATQEHADLVIDKADQALYRAKSSGRNCTVLSG</sequence>